<sequence length="62" mass="7038">METEDEVPLGGPATADNPDDALHEATEQRAFVTHSRNPKVQEAFERLHALLDTFEDSKQFKR</sequence>
<gene>
    <name evidence="2" type="ORF">QID03_13910</name>
</gene>
<reference evidence="2 3" key="1">
    <citation type="submission" date="2023-04" db="EMBL/GenBank/DDBJ databases">
        <title>A. sendaiensis sub sp. chiapanensis a novel subspecie with specific adaptation in bacterial cell wall isolated from an active volcano.</title>
        <authorList>
            <person name="Alvarez Gutierrez P.E."/>
            <person name="Ortiz Cortes L.Y."/>
        </authorList>
    </citation>
    <scope>NUCLEOTIDE SEQUENCE [LARGE SCALE GENOMIC DNA]</scope>
    <source>
        <strain evidence="2 3">PA2</strain>
    </source>
</reference>
<protein>
    <submittedName>
        <fullName evidence="2">Uncharacterized protein</fullName>
    </submittedName>
</protein>
<organism evidence="2 3">
    <name type="scientific">Alicyclobacillus sendaiensis PA2</name>
    <dbReference type="NCBI Taxonomy" id="3029425"/>
    <lineage>
        <taxon>Bacteria</taxon>
        <taxon>Bacillati</taxon>
        <taxon>Bacillota</taxon>
        <taxon>Bacilli</taxon>
        <taxon>Bacillales</taxon>
        <taxon>Alicyclobacillaceae</taxon>
        <taxon>Alicyclobacillus</taxon>
    </lineage>
</organism>
<comment type="caution">
    <text evidence="2">The sequence shown here is derived from an EMBL/GenBank/DDBJ whole genome shotgun (WGS) entry which is preliminary data.</text>
</comment>
<dbReference type="RefSeq" id="WP_283204652.1">
    <property type="nucleotide sequence ID" value="NZ_JASGCB010000041.1"/>
</dbReference>
<keyword evidence="3" id="KW-1185">Reference proteome</keyword>
<dbReference type="EMBL" id="JASGCB010000041">
    <property type="protein sequence ID" value="MDI9261255.1"/>
    <property type="molecule type" value="Genomic_DNA"/>
</dbReference>
<feature type="region of interest" description="Disordered" evidence="1">
    <location>
        <begin position="1"/>
        <end position="21"/>
    </location>
</feature>
<proteinExistence type="predicted"/>
<evidence type="ECO:0000313" key="2">
    <source>
        <dbReference type="EMBL" id="MDI9261255.1"/>
    </source>
</evidence>
<evidence type="ECO:0000256" key="1">
    <source>
        <dbReference type="SAM" id="MobiDB-lite"/>
    </source>
</evidence>
<dbReference type="Proteomes" id="UP001529245">
    <property type="component" value="Unassembled WGS sequence"/>
</dbReference>
<name>A0ABT6Y1Z8_ALISE</name>
<evidence type="ECO:0000313" key="3">
    <source>
        <dbReference type="Proteomes" id="UP001529245"/>
    </source>
</evidence>
<accession>A0ABT6Y1Z8</accession>